<evidence type="ECO:0000256" key="4">
    <source>
        <dbReference type="ARBA" id="ARBA00023136"/>
    </source>
</evidence>
<gene>
    <name evidence="6" type="ORF">EXIGLDRAFT_758465</name>
</gene>
<evidence type="ECO:0000256" key="3">
    <source>
        <dbReference type="ARBA" id="ARBA00023128"/>
    </source>
</evidence>
<dbReference type="OrthoDB" id="5511599at2759"/>
<dbReference type="InParanoid" id="A0A165QWK5"/>
<dbReference type="GO" id="GO:0005743">
    <property type="term" value="C:mitochondrial inner membrane"/>
    <property type="evidence" value="ECO:0007669"/>
    <property type="project" value="UniProtKB-SubCell"/>
</dbReference>
<evidence type="ECO:0000256" key="2">
    <source>
        <dbReference type="ARBA" id="ARBA00022792"/>
    </source>
</evidence>
<keyword evidence="5" id="KW-0812">Transmembrane</keyword>
<sequence length="56" mass="5963">MAGLLAFPNKITSTAPLYFRLPRSKLYVGVYAAAFTVGTIGTFTGLFHIIMGKPAA</sequence>
<name>A0A165QWK5_EXIGL</name>
<evidence type="ECO:0000256" key="1">
    <source>
        <dbReference type="ARBA" id="ARBA00004273"/>
    </source>
</evidence>
<keyword evidence="2" id="KW-0999">Mitochondrion inner membrane</keyword>
<keyword evidence="5" id="KW-1133">Transmembrane helix</keyword>
<reference evidence="6 7" key="1">
    <citation type="journal article" date="2016" name="Mol. Biol. Evol.">
        <title>Comparative Genomics of Early-Diverging Mushroom-Forming Fungi Provides Insights into the Origins of Lignocellulose Decay Capabilities.</title>
        <authorList>
            <person name="Nagy L.G."/>
            <person name="Riley R."/>
            <person name="Tritt A."/>
            <person name="Adam C."/>
            <person name="Daum C."/>
            <person name="Floudas D."/>
            <person name="Sun H."/>
            <person name="Yadav J.S."/>
            <person name="Pangilinan J."/>
            <person name="Larsson K.H."/>
            <person name="Matsuura K."/>
            <person name="Barry K."/>
            <person name="Labutti K."/>
            <person name="Kuo R."/>
            <person name="Ohm R.A."/>
            <person name="Bhattacharya S.S."/>
            <person name="Shirouzu T."/>
            <person name="Yoshinaga Y."/>
            <person name="Martin F.M."/>
            <person name="Grigoriev I.V."/>
            <person name="Hibbett D.S."/>
        </authorList>
    </citation>
    <scope>NUCLEOTIDE SEQUENCE [LARGE SCALE GENOMIC DNA]</scope>
    <source>
        <strain evidence="6 7">HHB12029</strain>
    </source>
</reference>
<accession>A0A165QWK5</accession>
<organism evidence="6 7">
    <name type="scientific">Exidia glandulosa HHB12029</name>
    <dbReference type="NCBI Taxonomy" id="1314781"/>
    <lineage>
        <taxon>Eukaryota</taxon>
        <taxon>Fungi</taxon>
        <taxon>Dikarya</taxon>
        <taxon>Basidiomycota</taxon>
        <taxon>Agaricomycotina</taxon>
        <taxon>Agaricomycetes</taxon>
        <taxon>Auriculariales</taxon>
        <taxon>Exidiaceae</taxon>
        <taxon>Exidia</taxon>
    </lineage>
</organism>
<evidence type="ECO:0000313" key="6">
    <source>
        <dbReference type="EMBL" id="KZW04167.1"/>
    </source>
</evidence>
<dbReference type="EMBL" id="KV425882">
    <property type="protein sequence ID" value="KZW04167.1"/>
    <property type="molecule type" value="Genomic_DNA"/>
</dbReference>
<evidence type="ECO:0000256" key="5">
    <source>
        <dbReference type="SAM" id="Phobius"/>
    </source>
</evidence>
<evidence type="ECO:0000313" key="7">
    <source>
        <dbReference type="Proteomes" id="UP000077266"/>
    </source>
</evidence>
<comment type="subcellular location">
    <subcellularLocation>
        <location evidence="1">Mitochondrion inner membrane</location>
    </subcellularLocation>
</comment>
<dbReference type="Proteomes" id="UP000077266">
    <property type="component" value="Unassembled WGS sequence"/>
</dbReference>
<keyword evidence="3" id="KW-0496">Mitochondrion</keyword>
<proteinExistence type="predicted"/>
<dbReference type="Pfam" id="PF02238">
    <property type="entry name" value="COX7a"/>
    <property type="match status" value="1"/>
</dbReference>
<feature type="transmembrane region" description="Helical" evidence="5">
    <location>
        <begin position="26"/>
        <end position="50"/>
    </location>
</feature>
<dbReference type="AlphaFoldDB" id="A0A165QWK5"/>
<keyword evidence="4 5" id="KW-0472">Membrane</keyword>
<keyword evidence="7" id="KW-1185">Reference proteome</keyword>
<dbReference type="InterPro" id="IPR039297">
    <property type="entry name" value="COX7a"/>
</dbReference>
<protein>
    <submittedName>
        <fullName evidence="6">Uncharacterized protein</fullName>
    </submittedName>
</protein>